<protein>
    <submittedName>
        <fullName evidence="1">Uncharacterized protein</fullName>
    </submittedName>
</protein>
<reference evidence="1" key="1">
    <citation type="submission" date="2020-05" db="EMBL/GenBank/DDBJ databases">
        <title>Phylogenomic resolution of chytrid fungi.</title>
        <authorList>
            <person name="Stajich J.E."/>
            <person name="Amses K."/>
            <person name="Simmons R."/>
            <person name="Seto K."/>
            <person name="Myers J."/>
            <person name="Bonds A."/>
            <person name="Quandt C.A."/>
            <person name="Barry K."/>
            <person name="Liu P."/>
            <person name="Grigoriev I."/>
            <person name="Longcore J.E."/>
            <person name="James T.Y."/>
        </authorList>
    </citation>
    <scope>NUCLEOTIDE SEQUENCE</scope>
    <source>
        <strain evidence="1">JEL0318</strain>
    </source>
</reference>
<sequence length="63" mass="6690">MLRMPGGGVGSGESPTLTPVDLFRSDVLAKMREDAAGGLEAGRVPTFETIRVLWEGQSEDVKA</sequence>
<evidence type="ECO:0000313" key="1">
    <source>
        <dbReference type="EMBL" id="KAJ3033746.1"/>
    </source>
</evidence>
<proteinExistence type="predicted"/>
<gene>
    <name evidence="1" type="ORF">HK097_004738</name>
</gene>
<dbReference type="EMBL" id="JADGJD010002247">
    <property type="protein sequence ID" value="KAJ3033746.1"/>
    <property type="molecule type" value="Genomic_DNA"/>
</dbReference>
<keyword evidence="2" id="KW-1185">Reference proteome</keyword>
<organism evidence="1 2">
    <name type="scientific">Rhizophlyctis rosea</name>
    <dbReference type="NCBI Taxonomy" id="64517"/>
    <lineage>
        <taxon>Eukaryota</taxon>
        <taxon>Fungi</taxon>
        <taxon>Fungi incertae sedis</taxon>
        <taxon>Chytridiomycota</taxon>
        <taxon>Chytridiomycota incertae sedis</taxon>
        <taxon>Chytridiomycetes</taxon>
        <taxon>Rhizophlyctidales</taxon>
        <taxon>Rhizophlyctidaceae</taxon>
        <taxon>Rhizophlyctis</taxon>
    </lineage>
</organism>
<dbReference type="Proteomes" id="UP001212841">
    <property type="component" value="Unassembled WGS sequence"/>
</dbReference>
<comment type="caution">
    <text evidence="1">The sequence shown here is derived from an EMBL/GenBank/DDBJ whole genome shotgun (WGS) entry which is preliminary data.</text>
</comment>
<accession>A0AAD5S127</accession>
<name>A0AAD5S127_9FUNG</name>
<dbReference type="AlphaFoldDB" id="A0AAD5S127"/>
<evidence type="ECO:0000313" key="2">
    <source>
        <dbReference type="Proteomes" id="UP001212841"/>
    </source>
</evidence>
<feature type="non-terminal residue" evidence="1">
    <location>
        <position position="63"/>
    </location>
</feature>